<evidence type="ECO:0000256" key="1">
    <source>
        <dbReference type="SAM" id="MobiDB-lite"/>
    </source>
</evidence>
<gene>
    <name evidence="2" type="ORF">DERF_001451</name>
</gene>
<keyword evidence="3" id="KW-1185">Reference proteome</keyword>
<feature type="compositionally biased region" description="Polar residues" evidence="1">
    <location>
        <begin position="43"/>
        <end position="57"/>
    </location>
</feature>
<dbReference type="AlphaFoldDB" id="A0A922LD00"/>
<protein>
    <submittedName>
        <fullName evidence="2">Uncharacterized protein</fullName>
    </submittedName>
</protein>
<dbReference type="Proteomes" id="UP000790347">
    <property type="component" value="Unassembled WGS sequence"/>
</dbReference>
<feature type="region of interest" description="Disordered" evidence="1">
    <location>
        <begin position="1"/>
        <end position="98"/>
    </location>
</feature>
<reference evidence="2" key="1">
    <citation type="submission" date="2013-05" db="EMBL/GenBank/DDBJ databases">
        <authorList>
            <person name="Yim A.K.Y."/>
            <person name="Chan T.F."/>
            <person name="Ji K.M."/>
            <person name="Liu X.Y."/>
            <person name="Zhou J.W."/>
            <person name="Li R.Q."/>
            <person name="Yang K.Y."/>
            <person name="Li J."/>
            <person name="Li M."/>
            <person name="Law P.T.W."/>
            <person name="Wu Y.L."/>
            <person name="Cai Z.L."/>
            <person name="Qin H."/>
            <person name="Bao Y."/>
            <person name="Leung R.K.K."/>
            <person name="Ng P.K.S."/>
            <person name="Zou J."/>
            <person name="Zhong X.J."/>
            <person name="Ran P.X."/>
            <person name="Zhong N.S."/>
            <person name="Liu Z.G."/>
            <person name="Tsui S.K.W."/>
        </authorList>
    </citation>
    <scope>NUCLEOTIDE SEQUENCE</scope>
    <source>
        <strain evidence="2">Derf</strain>
        <tissue evidence="2">Whole organism</tissue>
    </source>
</reference>
<evidence type="ECO:0000313" key="3">
    <source>
        <dbReference type="Proteomes" id="UP000790347"/>
    </source>
</evidence>
<proteinExistence type="predicted"/>
<evidence type="ECO:0000313" key="2">
    <source>
        <dbReference type="EMBL" id="KAH9527440.1"/>
    </source>
</evidence>
<reference evidence="2" key="2">
    <citation type="journal article" date="2022" name="Res Sq">
        <title>Comparative Genomics Reveals Insights into the Divergent Evolution of Astigmatic Mites and Household Pest Adaptations.</title>
        <authorList>
            <person name="Xiong Q."/>
            <person name="Wan A.T.-Y."/>
            <person name="Liu X.-Y."/>
            <person name="Fung C.S.-H."/>
            <person name="Xiao X."/>
            <person name="Malainual N."/>
            <person name="Hou J."/>
            <person name="Wang L."/>
            <person name="Wang M."/>
            <person name="Yang K."/>
            <person name="Cui Y."/>
            <person name="Leung E."/>
            <person name="Nong W."/>
            <person name="Shin S.-K."/>
            <person name="Au S."/>
            <person name="Jeong K.Y."/>
            <person name="Chew F.T."/>
            <person name="Hui J."/>
            <person name="Leung T.F."/>
            <person name="Tungtrongchitr A."/>
            <person name="Zhong N."/>
            <person name="Liu Z."/>
            <person name="Tsui S."/>
        </authorList>
    </citation>
    <scope>NUCLEOTIDE SEQUENCE</scope>
    <source>
        <strain evidence="2">Derf</strain>
        <tissue evidence="2">Whole organism</tissue>
    </source>
</reference>
<feature type="compositionally biased region" description="Low complexity" evidence="1">
    <location>
        <begin position="64"/>
        <end position="86"/>
    </location>
</feature>
<dbReference type="EMBL" id="ASGP02000001">
    <property type="protein sequence ID" value="KAH9527440.1"/>
    <property type="molecule type" value="Genomic_DNA"/>
</dbReference>
<accession>A0A922LD00</accession>
<organism evidence="2 3">
    <name type="scientific">Dermatophagoides farinae</name>
    <name type="common">American house dust mite</name>
    <dbReference type="NCBI Taxonomy" id="6954"/>
    <lineage>
        <taxon>Eukaryota</taxon>
        <taxon>Metazoa</taxon>
        <taxon>Ecdysozoa</taxon>
        <taxon>Arthropoda</taxon>
        <taxon>Chelicerata</taxon>
        <taxon>Arachnida</taxon>
        <taxon>Acari</taxon>
        <taxon>Acariformes</taxon>
        <taxon>Sarcoptiformes</taxon>
        <taxon>Astigmata</taxon>
        <taxon>Psoroptidia</taxon>
        <taxon>Analgoidea</taxon>
        <taxon>Pyroglyphidae</taxon>
        <taxon>Dermatophagoidinae</taxon>
        <taxon>Dermatophagoides</taxon>
    </lineage>
</organism>
<sequence>MSFIKNLSNPQQQQQTQPSVVSITSTLLSRRGSNNNNDTTNNISSGEWTARTETYDSYNDPFGDQISNNNFQQQQNDYDEQQQQQQQPPPLIDPFDNNNCHTRTIIRKLGLKRNSQSNGTIDSKKHIEGQFLKKQWSKKFAIEKHIVVL</sequence>
<comment type="caution">
    <text evidence="2">The sequence shown here is derived from an EMBL/GenBank/DDBJ whole genome shotgun (WGS) entry which is preliminary data.</text>
</comment>
<feature type="compositionally biased region" description="Low complexity" evidence="1">
    <location>
        <begin position="10"/>
        <end position="26"/>
    </location>
</feature>
<name>A0A922LD00_DERFA</name>